<evidence type="ECO:0000256" key="1">
    <source>
        <dbReference type="SAM" id="SignalP"/>
    </source>
</evidence>
<sequence>MKFLLLLFSCLLLITTLCIFSHSINSSSPASPGVFPTVRRSMREKVMSSFHRRNGFEKTMVPEDETEQVAIQQDSEQLEFVSSINHVDDLHYHIDYHGVTTHPNPTPRHPKP</sequence>
<proteinExistence type="predicted"/>
<organism evidence="2">
    <name type="scientific">Rhizophora mucronata</name>
    <name type="common">Asiatic mangrove</name>
    <dbReference type="NCBI Taxonomy" id="61149"/>
    <lineage>
        <taxon>Eukaryota</taxon>
        <taxon>Viridiplantae</taxon>
        <taxon>Streptophyta</taxon>
        <taxon>Embryophyta</taxon>
        <taxon>Tracheophyta</taxon>
        <taxon>Spermatophyta</taxon>
        <taxon>Magnoliopsida</taxon>
        <taxon>eudicotyledons</taxon>
        <taxon>Gunneridae</taxon>
        <taxon>Pentapetalae</taxon>
        <taxon>rosids</taxon>
        <taxon>fabids</taxon>
        <taxon>Malpighiales</taxon>
        <taxon>Rhizophoraceae</taxon>
        <taxon>Rhizophora</taxon>
    </lineage>
</organism>
<dbReference type="EMBL" id="GGEC01058055">
    <property type="protein sequence ID" value="MBX38539.1"/>
    <property type="molecule type" value="Transcribed_RNA"/>
</dbReference>
<keyword evidence="1" id="KW-0732">Signal</keyword>
<feature type="signal peptide" evidence="1">
    <location>
        <begin position="1"/>
        <end position="26"/>
    </location>
</feature>
<reference evidence="2" key="1">
    <citation type="submission" date="2018-02" db="EMBL/GenBank/DDBJ databases">
        <title>Rhizophora mucronata_Transcriptome.</title>
        <authorList>
            <person name="Meera S.P."/>
            <person name="Sreeshan A."/>
            <person name="Augustine A."/>
        </authorList>
    </citation>
    <scope>NUCLEOTIDE SEQUENCE</scope>
    <source>
        <tissue evidence="2">Leaf</tissue>
    </source>
</reference>
<name>A0A2P2N7R5_RHIMU</name>
<protein>
    <recommendedName>
        <fullName evidence="3">Transmembrane protein</fullName>
    </recommendedName>
</protein>
<evidence type="ECO:0008006" key="3">
    <source>
        <dbReference type="Google" id="ProtNLM"/>
    </source>
</evidence>
<feature type="chain" id="PRO_5015131776" description="Transmembrane protein" evidence="1">
    <location>
        <begin position="27"/>
        <end position="112"/>
    </location>
</feature>
<dbReference type="AlphaFoldDB" id="A0A2P2N7R5"/>
<evidence type="ECO:0000313" key="2">
    <source>
        <dbReference type="EMBL" id="MBX38539.1"/>
    </source>
</evidence>
<accession>A0A2P2N7R5</accession>